<dbReference type="EMBL" id="DACYAJ020000013">
    <property type="protein sequence ID" value="HCD1255776.1"/>
    <property type="molecule type" value="Genomic_DNA"/>
</dbReference>
<reference evidence="1" key="1">
    <citation type="journal article" date="2018" name="Genome Biol.">
        <title>SKESA: strategic k-mer extension for scrupulous assemblies.</title>
        <authorList>
            <person name="Souvorov A."/>
            <person name="Agarwala R."/>
            <person name="Lipman D.J."/>
        </authorList>
    </citation>
    <scope>NUCLEOTIDE SEQUENCE</scope>
    <source>
        <strain evidence="1">CAV1698</strain>
    </source>
</reference>
<evidence type="ECO:0000313" key="1">
    <source>
        <dbReference type="EMBL" id="HCD1255776.1"/>
    </source>
</evidence>
<reference evidence="1" key="2">
    <citation type="submission" date="2022-05" db="EMBL/GenBank/DDBJ databases">
        <authorList>
            <consortium name="NCBI Pathogen Detection Project"/>
        </authorList>
    </citation>
    <scope>NUCLEOTIDE SEQUENCE</scope>
    <source>
        <strain evidence="1">CAV1698</strain>
    </source>
</reference>
<gene>
    <name evidence="1" type="ORF">JD854_RS12030</name>
</gene>
<organism evidence="1 2">
    <name type="scientific">Citrobacter amalonaticus</name>
    <dbReference type="NCBI Taxonomy" id="35703"/>
    <lineage>
        <taxon>Bacteria</taxon>
        <taxon>Pseudomonadati</taxon>
        <taxon>Pseudomonadota</taxon>
        <taxon>Gammaproteobacteria</taxon>
        <taxon>Enterobacterales</taxon>
        <taxon>Enterobacteriaceae</taxon>
        <taxon>Citrobacter</taxon>
    </lineage>
</organism>
<dbReference type="Proteomes" id="UP000862426">
    <property type="component" value="Unassembled WGS sequence"/>
</dbReference>
<evidence type="ECO:0000313" key="2">
    <source>
        <dbReference type="Proteomes" id="UP000862426"/>
    </source>
</evidence>
<proteinExistence type="predicted"/>
<name>A0A9C7QK04_CITAM</name>
<comment type="caution">
    <text evidence="1">The sequence shown here is derived from an EMBL/GenBank/DDBJ whole genome shotgun (WGS) entry which is preliminary data.</text>
</comment>
<protein>
    <submittedName>
        <fullName evidence="1">Uncharacterized protein</fullName>
    </submittedName>
</protein>
<dbReference type="AlphaFoldDB" id="A0A9C7QK04"/>
<sequence length="97" mass="11179">MGSCYYNKLCNELVTEHNIVVLNNADDFEKWYVELYDLSMFPHTDVLALLHDESPQDYPCIPLIFDKKECIIYISVELAKSLSSELKAKTDKAALPY</sequence>
<accession>A0A9C7QK04</accession>